<dbReference type="STRING" id="1838280.A6M21_03090"/>
<dbReference type="EMBL" id="LYVF01000013">
    <property type="protein sequence ID" value="OAT86549.1"/>
    <property type="molecule type" value="Genomic_DNA"/>
</dbReference>
<gene>
    <name evidence="2" type="ORF">A6M21_03090</name>
</gene>
<protein>
    <recommendedName>
        <fullName evidence="4">Thioesterase</fullName>
    </recommendedName>
</protein>
<organism evidence="2 3">
    <name type="scientific">Desulfotomaculum copahuensis</name>
    <dbReference type="NCBI Taxonomy" id="1838280"/>
    <lineage>
        <taxon>Bacteria</taxon>
        <taxon>Bacillati</taxon>
        <taxon>Bacillota</taxon>
        <taxon>Clostridia</taxon>
        <taxon>Eubacteriales</taxon>
        <taxon>Desulfotomaculaceae</taxon>
        <taxon>Desulfotomaculum</taxon>
    </lineage>
</organism>
<name>A0A1B7LIZ7_9FIRM</name>
<accession>A0A1B7LIZ7</accession>
<dbReference type="Pfam" id="PF13279">
    <property type="entry name" value="4HBT_2"/>
    <property type="match status" value="1"/>
</dbReference>
<comment type="caution">
    <text evidence="2">The sequence shown here is derived from an EMBL/GenBank/DDBJ whole genome shotgun (WGS) entry which is preliminary data.</text>
</comment>
<sequence>MEVAWGDCDAAGITYYARYFDWFSNGRIQLFKKYGLPYMSTFHRQNVNMVALEAGCRYRRSLWPEEAVSLETVLDTLTRTRIGFKYTIFKTDGSPAAGGFTVHAYVDERGKPFDIKKRHPALWAKMNAVFPGTTES</sequence>
<dbReference type="PIRSF" id="PIRSF003230">
    <property type="entry name" value="YbgC"/>
    <property type="match status" value="1"/>
</dbReference>
<dbReference type="SUPFAM" id="SSF54637">
    <property type="entry name" value="Thioesterase/thiol ester dehydrase-isomerase"/>
    <property type="match status" value="1"/>
</dbReference>
<dbReference type="Gene3D" id="3.10.129.10">
    <property type="entry name" value="Hotdog Thioesterase"/>
    <property type="match status" value="1"/>
</dbReference>
<keyword evidence="1" id="KW-0378">Hydrolase</keyword>
<dbReference type="InterPro" id="IPR006684">
    <property type="entry name" value="YbgC/YbaW"/>
</dbReference>
<proteinExistence type="predicted"/>
<reference evidence="2 3" key="1">
    <citation type="submission" date="2016-04" db="EMBL/GenBank/DDBJ databases">
        <authorList>
            <person name="Evans L.H."/>
            <person name="Alamgir A."/>
            <person name="Owens N."/>
            <person name="Weber N.D."/>
            <person name="Virtaneva K."/>
            <person name="Barbian K."/>
            <person name="Babar A."/>
            <person name="Rosenke K."/>
        </authorList>
    </citation>
    <scope>NUCLEOTIDE SEQUENCE [LARGE SCALE GENOMIC DNA]</scope>
    <source>
        <strain evidence="2 3">LMa1</strain>
    </source>
</reference>
<dbReference type="CDD" id="cd00586">
    <property type="entry name" value="4HBT"/>
    <property type="match status" value="1"/>
</dbReference>
<dbReference type="Proteomes" id="UP000078532">
    <property type="component" value="Unassembled WGS sequence"/>
</dbReference>
<evidence type="ECO:0000256" key="1">
    <source>
        <dbReference type="ARBA" id="ARBA00022801"/>
    </source>
</evidence>
<dbReference type="InterPro" id="IPR029069">
    <property type="entry name" value="HotDog_dom_sf"/>
</dbReference>
<evidence type="ECO:0008006" key="4">
    <source>
        <dbReference type="Google" id="ProtNLM"/>
    </source>
</evidence>
<dbReference type="GO" id="GO:0016787">
    <property type="term" value="F:hydrolase activity"/>
    <property type="evidence" value="ECO:0007669"/>
    <property type="project" value="UniProtKB-KW"/>
</dbReference>
<evidence type="ECO:0000313" key="2">
    <source>
        <dbReference type="EMBL" id="OAT86549.1"/>
    </source>
</evidence>
<dbReference type="AlphaFoldDB" id="A0A1B7LIZ7"/>
<keyword evidence="3" id="KW-1185">Reference proteome</keyword>
<evidence type="ECO:0000313" key="3">
    <source>
        <dbReference type="Proteomes" id="UP000078532"/>
    </source>
</evidence>